<gene>
    <name evidence="1" type="ORF">FA95DRAFT_1570086</name>
</gene>
<reference evidence="1" key="2">
    <citation type="journal article" date="2022" name="New Phytol.">
        <title>Evolutionary transition to the ectomycorrhizal habit in the genomes of a hyperdiverse lineage of mushroom-forming fungi.</title>
        <authorList>
            <person name="Looney B."/>
            <person name="Miyauchi S."/>
            <person name="Morin E."/>
            <person name="Drula E."/>
            <person name="Courty P.E."/>
            <person name="Kohler A."/>
            <person name="Kuo A."/>
            <person name="LaButti K."/>
            <person name="Pangilinan J."/>
            <person name="Lipzen A."/>
            <person name="Riley R."/>
            <person name="Andreopoulos W."/>
            <person name="He G."/>
            <person name="Johnson J."/>
            <person name="Nolan M."/>
            <person name="Tritt A."/>
            <person name="Barry K.W."/>
            <person name="Grigoriev I.V."/>
            <person name="Nagy L.G."/>
            <person name="Hibbett D."/>
            <person name="Henrissat B."/>
            <person name="Matheny P.B."/>
            <person name="Labbe J."/>
            <person name="Martin F.M."/>
        </authorList>
    </citation>
    <scope>NUCLEOTIDE SEQUENCE</scope>
    <source>
        <strain evidence="1">FP105234-sp</strain>
    </source>
</reference>
<accession>A0ACB8S513</accession>
<dbReference type="EMBL" id="MU275854">
    <property type="protein sequence ID" value="KAI0051198.1"/>
    <property type="molecule type" value="Genomic_DNA"/>
</dbReference>
<comment type="caution">
    <text evidence="1">The sequence shown here is derived from an EMBL/GenBank/DDBJ whole genome shotgun (WGS) entry which is preliminary data.</text>
</comment>
<sequence>MAESVEYLVYEVAYGLLPLVGHDSQMRSKVGTVASNRSFTGTTIEDGAAVKIVAWRVLDADNCSFTNAQTPSRAAMASMYLVHFLLNPLPALCAPVTELAVLSPKQAFNTSAVVRVLDRAMICLNGIDERESARVAYGKALGEPVVYVVVAGWPSVEVNCNFYYYDT</sequence>
<protein>
    <submittedName>
        <fullName evidence="1">Uncharacterized protein</fullName>
    </submittedName>
</protein>
<organism evidence="1 2">
    <name type="scientific">Auriscalpium vulgare</name>
    <dbReference type="NCBI Taxonomy" id="40419"/>
    <lineage>
        <taxon>Eukaryota</taxon>
        <taxon>Fungi</taxon>
        <taxon>Dikarya</taxon>
        <taxon>Basidiomycota</taxon>
        <taxon>Agaricomycotina</taxon>
        <taxon>Agaricomycetes</taxon>
        <taxon>Russulales</taxon>
        <taxon>Auriscalpiaceae</taxon>
        <taxon>Auriscalpium</taxon>
    </lineage>
</organism>
<reference evidence="1" key="1">
    <citation type="submission" date="2021-02" db="EMBL/GenBank/DDBJ databases">
        <authorList>
            <consortium name="DOE Joint Genome Institute"/>
            <person name="Ahrendt S."/>
            <person name="Looney B.P."/>
            <person name="Miyauchi S."/>
            <person name="Morin E."/>
            <person name="Drula E."/>
            <person name="Courty P.E."/>
            <person name="Chicoki N."/>
            <person name="Fauchery L."/>
            <person name="Kohler A."/>
            <person name="Kuo A."/>
            <person name="Labutti K."/>
            <person name="Pangilinan J."/>
            <person name="Lipzen A."/>
            <person name="Riley R."/>
            <person name="Andreopoulos W."/>
            <person name="He G."/>
            <person name="Johnson J."/>
            <person name="Barry K.W."/>
            <person name="Grigoriev I.V."/>
            <person name="Nagy L."/>
            <person name="Hibbett D."/>
            <person name="Henrissat B."/>
            <person name="Matheny P.B."/>
            <person name="Labbe J."/>
            <person name="Martin F."/>
        </authorList>
    </citation>
    <scope>NUCLEOTIDE SEQUENCE</scope>
    <source>
        <strain evidence="1">FP105234-sp</strain>
    </source>
</reference>
<proteinExistence type="predicted"/>
<evidence type="ECO:0000313" key="1">
    <source>
        <dbReference type="EMBL" id="KAI0051198.1"/>
    </source>
</evidence>
<evidence type="ECO:0000313" key="2">
    <source>
        <dbReference type="Proteomes" id="UP000814033"/>
    </source>
</evidence>
<keyword evidence="2" id="KW-1185">Reference proteome</keyword>
<name>A0ACB8S513_9AGAM</name>
<dbReference type="Proteomes" id="UP000814033">
    <property type="component" value="Unassembled WGS sequence"/>
</dbReference>